<evidence type="ECO:0008006" key="3">
    <source>
        <dbReference type="Google" id="ProtNLM"/>
    </source>
</evidence>
<name>A0A0M0EDH6_KOMEU</name>
<dbReference type="PATRIC" id="fig|33995.3.peg.3496"/>
<evidence type="ECO:0000313" key="2">
    <source>
        <dbReference type="Proteomes" id="UP000037566"/>
    </source>
</evidence>
<dbReference type="EMBL" id="LHUQ01000032">
    <property type="protein sequence ID" value="KON63327.1"/>
    <property type="molecule type" value="Genomic_DNA"/>
</dbReference>
<accession>A0A0M0EDH6</accession>
<dbReference type="Proteomes" id="UP000037566">
    <property type="component" value="Unassembled WGS sequence"/>
</dbReference>
<gene>
    <name evidence="1" type="ORF">KOEU_31560</name>
</gene>
<dbReference type="STRING" id="33995.KOEU_31560"/>
<protein>
    <recommendedName>
        <fullName evidence="3">Transposase</fullName>
    </recommendedName>
</protein>
<dbReference type="AlphaFoldDB" id="A0A0M0EDH6"/>
<proteinExistence type="predicted"/>
<keyword evidence="2" id="KW-1185">Reference proteome</keyword>
<sequence>MSDLFWLTDEQMERLRPFFPESLGWPRADDRRVLSAIIFVNRNGLICPGRKRDQALHSRTEIPRKTCQIRQAEI</sequence>
<organism evidence="1 2">
    <name type="scientific">Komagataeibacter europaeus</name>
    <name type="common">Gluconacetobacter europaeus</name>
    <dbReference type="NCBI Taxonomy" id="33995"/>
    <lineage>
        <taxon>Bacteria</taxon>
        <taxon>Pseudomonadati</taxon>
        <taxon>Pseudomonadota</taxon>
        <taxon>Alphaproteobacteria</taxon>
        <taxon>Acetobacterales</taxon>
        <taxon>Acetobacteraceae</taxon>
        <taxon>Komagataeibacter</taxon>
    </lineage>
</organism>
<comment type="caution">
    <text evidence="1">The sequence shown here is derived from an EMBL/GenBank/DDBJ whole genome shotgun (WGS) entry which is preliminary data.</text>
</comment>
<evidence type="ECO:0000313" key="1">
    <source>
        <dbReference type="EMBL" id="KON63327.1"/>
    </source>
</evidence>
<reference evidence="1" key="1">
    <citation type="submission" date="2015-08" db="EMBL/GenBank/DDBJ databases">
        <title>Draft genome sequence of Komagataeibacter europaeus CECT 8546 a cellulose producer strain from vinegar produced by the traditional method.</title>
        <authorList>
            <person name="Poehlein A."/>
            <person name="Valera M.J."/>
            <person name="Haack F.S."/>
            <person name="Mas A."/>
            <person name="Daniel R."/>
            <person name="Streit W.R."/>
            <person name="Mateo E."/>
        </authorList>
    </citation>
    <scope>NUCLEOTIDE SEQUENCE [LARGE SCALE GENOMIC DNA]</scope>
    <source>
        <strain evidence="1">CECT 8546</strain>
    </source>
</reference>